<feature type="domain" description="Spore protein YkvP/CgeB glycosyl transferase-like" evidence="1">
    <location>
        <begin position="195"/>
        <end position="336"/>
    </location>
</feature>
<dbReference type="eggNOG" id="COG4641">
    <property type="taxonomic scope" value="Bacteria"/>
</dbReference>
<dbReference type="Pfam" id="PF13524">
    <property type="entry name" value="Glyco_trans_1_2"/>
    <property type="match status" value="1"/>
</dbReference>
<reference evidence="2 3" key="1">
    <citation type="journal article" date="2011" name="J. Bacteriol.">
        <title>Genome sequence of the plant-pathogenic bacterium Dickeya dadantii 3937.</title>
        <authorList>
            <person name="Glasner J.D."/>
            <person name="Yang C.H."/>
            <person name="Reverchon S."/>
            <person name="Hugouvieux-Cotte-Pattat N."/>
            <person name="Condemine G."/>
            <person name="Bohin J.P."/>
            <person name="Van Gijsegem F."/>
            <person name="Yang S."/>
            <person name="Franza T."/>
            <person name="Expert D."/>
            <person name="Plunkett G. III"/>
            <person name="San Francisco M.J."/>
            <person name="Charkowski A.O."/>
            <person name="Py B."/>
            <person name="Bell K."/>
            <person name="Rauscher L."/>
            <person name="Rodriguez-Palenzuela P."/>
            <person name="Toussaint A."/>
            <person name="Holeva M.C."/>
            <person name="He S.Y."/>
            <person name="Douet V."/>
            <person name="Boccara M."/>
            <person name="Blanco C."/>
            <person name="Toth I."/>
            <person name="Anderson B.D."/>
            <person name="Biehl B.S."/>
            <person name="Mau B."/>
            <person name="Flynn S.M."/>
            <person name="Barras F."/>
            <person name="Lindeberg M."/>
            <person name="Birch P.R."/>
            <person name="Tsuyumu S."/>
            <person name="Shi X."/>
            <person name="Hibbing M."/>
            <person name="Yap M.N."/>
            <person name="Carpentier M."/>
            <person name="Dassa E."/>
            <person name="Umehara M."/>
            <person name="Kim J.F."/>
            <person name="Rusch M."/>
            <person name="Soni P."/>
            <person name="Mayhew G.F."/>
            <person name="Fouts D.E."/>
            <person name="Gill S.R."/>
            <person name="Blattner F.R."/>
            <person name="Keen N.T."/>
            <person name="Perna N.T."/>
        </authorList>
    </citation>
    <scope>NUCLEOTIDE SEQUENCE [LARGE SCALE GENOMIC DNA]</scope>
    <source>
        <strain evidence="2 3">3937</strain>
    </source>
</reference>
<dbReference type="HOGENOM" id="CLU_815677_0_0_6"/>
<sequence>MLTFLHTHSITMKKINKILMVCPTGYGTTKNGRDLAEAFISLGYEVHLADSDCRPLMQTLTPKFMRSKLFSEQCRLYFNERLLKQCAMLRPDMVFAIKPVNMFAETVKAISNMGILTCGYWIDDPLDFDRSVIASAPFDIFFTNDRGSVANYARHGIKARHLPSAVNPTLFYPLKKATPRYSLSFVGTFVEYRRNVLNQVAEPVHAFGPGWRKQTQSNDRVIPMPEVFGKKTNQVFNLSHINLNVHTWNGVGTAMNLRLFEVPAAGGFLLTDWVDEIGEYFTPGVNIETWRCVDELNDKIRFYQQQPTIREKITVSSREHVLKNHLYRQRCQQILADIAC</sequence>
<gene>
    <name evidence="2" type="ordered locus">Dda3937_03271</name>
</gene>
<keyword evidence="3" id="KW-1185">Reference proteome</keyword>
<accession>E0SFV3</accession>
<dbReference type="KEGG" id="ddd:Dda3937_03271"/>
<name>E0SFV3_DICD3</name>
<dbReference type="AlphaFoldDB" id="E0SFV3"/>
<organism evidence="2 3">
    <name type="scientific">Dickeya dadantii (strain 3937)</name>
    <name type="common">Erwinia chrysanthemi (strain 3937)</name>
    <dbReference type="NCBI Taxonomy" id="198628"/>
    <lineage>
        <taxon>Bacteria</taxon>
        <taxon>Pseudomonadati</taxon>
        <taxon>Pseudomonadota</taxon>
        <taxon>Gammaproteobacteria</taxon>
        <taxon>Enterobacterales</taxon>
        <taxon>Pectobacteriaceae</taxon>
        <taxon>Dickeya</taxon>
    </lineage>
</organism>
<evidence type="ECO:0000259" key="1">
    <source>
        <dbReference type="Pfam" id="PF13524"/>
    </source>
</evidence>
<evidence type="ECO:0000313" key="3">
    <source>
        <dbReference type="Proteomes" id="UP000006859"/>
    </source>
</evidence>
<dbReference type="EMBL" id="CP002038">
    <property type="protein sequence ID" value="ADM97626.1"/>
    <property type="molecule type" value="Genomic_DNA"/>
</dbReference>
<evidence type="ECO:0000313" key="2">
    <source>
        <dbReference type="EMBL" id="ADM97626.1"/>
    </source>
</evidence>
<dbReference type="SUPFAM" id="SSF53756">
    <property type="entry name" value="UDP-Glycosyltransferase/glycogen phosphorylase"/>
    <property type="match status" value="1"/>
</dbReference>
<dbReference type="InterPro" id="IPR055259">
    <property type="entry name" value="YkvP/CgeB_Glyco_trans-like"/>
</dbReference>
<proteinExistence type="predicted"/>
<protein>
    <submittedName>
        <fullName evidence="2">Spore maturation protein</fullName>
    </submittedName>
</protein>
<dbReference type="STRING" id="198628.Dda3937_03271"/>
<dbReference type="Proteomes" id="UP000006859">
    <property type="component" value="Chromosome"/>
</dbReference>